<proteinExistence type="inferred from homology"/>
<name>A0A072VP22_MEDTR</name>
<dbReference type="InterPro" id="IPR021419">
    <property type="entry name" value="Mediator_Med25_VWA"/>
</dbReference>
<feature type="region of interest" description="Disordered" evidence="3">
    <location>
        <begin position="513"/>
        <end position="600"/>
    </location>
</feature>
<dbReference type="EnsemblPlants" id="KEH39855">
    <property type="protein sequence ID" value="KEH39855"/>
    <property type="gene ID" value="MTR_1g013000"/>
</dbReference>
<accession>A0A072VP22</accession>
<dbReference type="STRING" id="3880.A0A072VP22"/>
<reference evidence="5 8" key="1">
    <citation type="journal article" date="2011" name="Nature">
        <title>The Medicago genome provides insight into the evolution of rhizobial symbioses.</title>
        <authorList>
            <person name="Young N.D."/>
            <person name="Debelle F."/>
            <person name="Oldroyd G.E."/>
            <person name="Geurts R."/>
            <person name="Cannon S.B."/>
            <person name="Udvardi M.K."/>
            <person name="Benedito V.A."/>
            <person name="Mayer K.F."/>
            <person name="Gouzy J."/>
            <person name="Schoof H."/>
            <person name="Van de Peer Y."/>
            <person name="Proost S."/>
            <person name="Cook D.R."/>
            <person name="Meyers B.C."/>
            <person name="Spannagl M."/>
            <person name="Cheung F."/>
            <person name="De Mita S."/>
            <person name="Krishnakumar V."/>
            <person name="Gundlach H."/>
            <person name="Zhou S."/>
            <person name="Mudge J."/>
            <person name="Bharti A.K."/>
            <person name="Murray J.D."/>
            <person name="Naoumkina M.A."/>
            <person name="Rosen B."/>
            <person name="Silverstein K.A."/>
            <person name="Tang H."/>
            <person name="Rombauts S."/>
            <person name="Zhao P.X."/>
            <person name="Zhou P."/>
            <person name="Barbe V."/>
            <person name="Bardou P."/>
            <person name="Bechner M."/>
            <person name="Bellec A."/>
            <person name="Berger A."/>
            <person name="Berges H."/>
            <person name="Bidwell S."/>
            <person name="Bisseling T."/>
            <person name="Choisne N."/>
            <person name="Couloux A."/>
            <person name="Denny R."/>
            <person name="Deshpande S."/>
            <person name="Dai X."/>
            <person name="Doyle J.J."/>
            <person name="Dudez A.M."/>
            <person name="Farmer A.D."/>
            <person name="Fouteau S."/>
            <person name="Franken C."/>
            <person name="Gibelin C."/>
            <person name="Gish J."/>
            <person name="Goldstein S."/>
            <person name="Gonzalez A.J."/>
            <person name="Green P.J."/>
            <person name="Hallab A."/>
            <person name="Hartog M."/>
            <person name="Hua A."/>
            <person name="Humphray S.J."/>
            <person name="Jeong D.H."/>
            <person name="Jing Y."/>
            <person name="Jocker A."/>
            <person name="Kenton S.M."/>
            <person name="Kim D.J."/>
            <person name="Klee K."/>
            <person name="Lai H."/>
            <person name="Lang C."/>
            <person name="Lin S."/>
            <person name="Macmil S.L."/>
            <person name="Magdelenat G."/>
            <person name="Matthews L."/>
            <person name="McCorrison J."/>
            <person name="Monaghan E.L."/>
            <person name="Mun J.H."/>
            <person name="Najar F.Z."/>
            <person name="Nicholson C."/>
            <person name="Noirot C."/>
            <person name="O'Bleness M."/>
            <person name="Paule C.R."/>
            <person name="Poulain J."/>
            <person name="Prion F."/>
            <person name="Qin B."/>
            <person name="Qu C."/>
            <person name="Retzel E.F."/>
            <person name="Riddle C."/>
            <person name="Sallet E."/>
            <person name="Samain S."/>
            <person name="Samson N."/>
            <person name="Sanders I."/>
            <person name="Saurat O."/>
            <person name="Scarpelli C."/>
            <person name="Schiex T."/>
            <person name="Segurens B."/>
            <person name="Severin A.J."/>
            <person name="Sherrier D.J."/>
            <person name="Shi R."/>
            <person name="Sims S."/>
            <person name="Singer S.R."/>
            <person name="Sinharoy S."/>
            <person name="Sterck L."/>
            <person name="Viollet A."/>
            <person name="Wang B.B."/>
            <person name="Wang K."/>
            <person name="Wang M."/>
            <person name="Wang X."/>
            <person name="Warfsmann J."/>
            <person name="Weissenbach J."/>
            <person name="White D.D."/>
            <person name="White J.D."/>
            <person name="Wiley G.B."/>
            <person name="Wincker P."/>
            <person name="Xing Y."/>
            <person name="Yang L."/>
            <person name="Yao Z."/>
            <person name="Ying F."/>
            <person name="Zhai J."/>
            <person name="Zhou L."/>
            <person name="Zuber A."/>
            <person name="Denarie J."/>
            <person name="Dixon R.A."/>
            <person name="May G.D."/>
            <person name="Schwartz D.C."/>
            <person name="Rogers J."/>
            <person name="Quetier F."/>
            <person name="Town C.D."/>
            <person name="Roe B.A."/>
        </authorList>
    </citation>
    <scope>NUCLEOTIDE SEQUENCE [LARGE SCALE GENOMIC DNA]</scope>
    <source>
        <strain evidence="5">A17</strain>
        <strain evidence="7 8">cv. Jemalong A17</strain>
    </source>
</reference>
<protein>
    <recommendedName>
        <fullName evidence="2">Mediator of RNA polymerase II transcription subunit 25</fullName>
    </recommendedName>
</protein>
<dbReference type="AlphaFoldDB" id="A0A072VP22"/>
<evidence type="ECO:0000313" key="9">
    <source>
        <dbReference type="Proteomes" id="UP000265566"/>
    </source>
</evidence>
<comment type="similarity">
    <text evidence="1">Belongs to the Mediator complex subunit 25 family.</text>
</comment>
<dbReference type="Proteomes" id="UP000002051">
    <property type="component" value="Unassembled WGS sequence"/>
</dbReference>
<evidence type="ECO:0000313" key="7">
    <source>
        <dbReference type="EnsemblPlants" id="KEH39855"/>
    </source>
</evidence>
<dbReference type="GO" id="GO:0045944">
    <property type="term" value="P:positive regulation of transcription by RNA polymerase II"/>
    <property type="evidence" value="ECO:0000318"/>
    <property type="project" value="GO_Central"/>
</dbReference>
<reference evidence="6" key="5">
    <citation type="journal article" date="2018" name="Nat. Plants">
        <title>Whole-genome landscape of Medicago truncatula symbiotic genes.</title>
        <authorList>
            <person name="Pecrix Y."/>
            <person name="Gamas P."/>
            <person name="Carrere S."/>
        </authorList>
    </citation>
    <scope>NUCLEOTIDE SEQUENCE</scope>
    <source>
        <tissue evidence="6">Leaves</tissue>
    </source>
</reference>
<dbReference type="HOGENOM" id="CLU_010796_0_0_1"/>
<dbReference type="PANTHER" id="PTHR12433">
    <property type="entry name" value="MEDIATOR OF RNA POLYMERASE II TRANSCRIPTION SUBUNIT 25"/>
    <property type="match status" value="1"/>
</dbReference>
<organism evidence="5 8">
    <name type="scientific">Medicago truncatula</name>
    <name type="common">Barrel medic</name>
    <name type="synonym">Medicago tribuloides</name>
    <dbReference type="NCBI Taxonomy" id="3880"/>
    <lineage>
        <taxon>Eukaryota</taxon>
        <taxon>Viridiplantae</taxon>
        <taxon>Streptophyta</taxon>
        <taxon>Embryophyta</taxon>
        <taxon>Tracheophyta</taxon>
        <taxon>Spermatophyta</taxon>
        <taxon>Magnoliopsida</taxon>
        <taxon>eudicotyledons</taxon>
        <taxon>Gunneridae</taxon>
        <taxon>Pentapetalae</taxon>
        <taxon>rosids</taxon>
        <taxon>fabids</taxon>
        <taxon>Fabales</taxon>
        <taxon>Fabaceae</taxon>
        <taxon>Papilionoideae</taxon>
        <taxon>50 kb inversion clade</taxon>
        <taxon>NPAAA clade</taxon>
        <taxon>Hologalegina</taxon>
        <taxon>IRL clade</taxon>
        <taxon>Trifolieae</taxon>
        <taxon>Medicago</taxon>
    </lineage>
</organism>
<evidence type="ECO:0000256" key="2">
    <source>
        <dbReference type="ARBA" id="ARBA00019694"/>
    </source>
</evidence>
<dbReference type="InterPro" id="IPR036465">
    <property type="entry name" value="vWFA_dom_sf"/>
</dbReference>
<dbReference type="OrthoDB" id="7690434at2759"/>
<feature type="compositionally biased region" description="Low complexity" evidence="3">
    <location>
        <begin position="577"/>
        <end position="589"/>
    </location>
</feature>
<dbReference type="PANTHER" id="PTHR12433:SF11">
    <property type="entry name" value="MEDIATOR OF RNA POLYMERASE II TRANSCRIPTION SUBUNIT 25"/>
    <property type="match status" value="1"/>
</dbReference>
<keyword evidence="8" id="KW-1185">Reference proteome</keyword>
<dbReference type="Proteomes" id="UP000265566">
    <property type="component" value="Chromosome 1"/>
</dbReference>
<evidence type="ECO:0000313" key="6">
    <source>
        <dbReference type="EMBL" id="RHN76969.1"/>
    </source>
</evidence>
<feature type="domain" description="Mediator of RNA polymerase II transcription subunit 25 von Willebrand factor type A" evidence="4">
    <location>
        <begin position="3"/>
        <end position="192"/>
    </location>
</feature>
<dbReference type="KEGG" id="mtr:25481943"/>
<reference evidence="5 8" key="2">
    <citation type="journal article" date="2014" name="BMC Genomics">
        <title>An improved genome release (version Mt4.0) for the model legume Medicago truncatula.</title>
        <authorList>
            <person name="Tang H."/>
            <person name="Krishnakumar V."/>
            <person name="Bidwell S."/>
            <person name="Rosen B."/>
            <person name="Chan A."/>
            <person name="Zhou S."/>
            <person name="Gentzbittel L."/>
            <person name="Childs K.L."/>
            <person name="Yandell M."/>
            <person name="Gundlach H."/>
            <person name="Mayer K.F."/>
            <person name="Schwartz D.C."/>
            <person name="Town C.D."/>
        </authorList>
    </citation>
    <scope>GENOME REANNOTATION</scope>
    <source>
        <strain evidence="5">A17</strain>
        <strain evidence="7 8">cv. Jemalong A17</strain>
    </source>
</reference>
<dbReference type="Pfam" id="PF11265">
    <property type="entry name" value="Med25_VWA"/>
    <property type="match status" value="1"/>
</dbReference>
<reference evidence="9" key="4">
    <citation type="journal article" date="2018" name="Nat. Plants">
        <title>Whole-genome landscape of Medicago truncatula symbiotic genes.</title>
        <authorList>
            <person name="Pecrix Y."/>
            <person name="Staton S.E."/>
            <person name="Sallet E."/>
            <person name="Lelandais-Briere C."/>
            <person name="Moreau S."/>
            <person name="Carrere S."/>
            <person name="Blein T."/>
            <person name="Jardinaud M.F."/>
            <person name="Latrasse D."/>
            <person name="Zouine M."/>
            <person name="Zahm M."/>
            <person name="Kreplak J."/>
            <person name="Mayjonade B."/>
            <person name="Satge C."/>
            <person name="Perez M."/>
            <person name="Cauet S."/>
            <person name="Marande W."/>
            <person name="Chantry-Darmon C."/>
            <person name="Lopez-Roques C."/>
            <person name="Bouchez O."/>
            <person name="Berard A."/>
            <person name="Debelle F."/>
            <person name="Munos S."/>
            <person name="Bendahmane A."/>
            <person name="Berges H."/>
            <person name="Niebel A."/>
            <person name="Buitink J."/>
            <person name="Frugier F."/>
            <person name="Benhamed M."/>
            <person name="Crespi M."/>
            <person name="Gouzy J."/>
            <person name="Gamas P."/>
        </authorList>
    </citation>
    <scope>NUCLEOTIDE SEQUENCE [LARGE SCALE GENOMIC DNA]</scope>
    <source>
        <strain evidence="9">cv. Jemalong A17</strain>
    </source>
</reference>
<evidence type="ECO:0000256" key="3">
    <source>
        <dbReference type="SAM" id="MobiDB-lite"/>
    </source>
</evidence>
<feature type="compositionally biased region" description="Polar residues" evidence="3">
    <location>
        <begin position="590"/>
        <end position="600"/>
    </location>
</feature>
<evidence type="ECO:0000259" key="4">
    <source>
        <dbReference type="Pfam" id="PF11265"/>
    </source>
</evidence>
<reference evidence="7" key="3">
    <citation type="submission" date="2015-04" db="UniProtKB">
        <authorList>
            <consortium name="EnsemblPlants"/>
        </authorList>
    </citation>
    <scope>IDENTIFICATION</scope>
    <source>
        <strain evidence="7">cv. Jemalong A17</strain>
    </source>
</reference>
<gene>
    <name evidence="7" type="primary">25481943</name>
    <name evidence="5" type="ordered locus">MTR_1g013000</name>
    <name evidence="6" type="ORF">MtrunA17_Chr1g0149681</name>
</gene>
<dbReference type="Gramene" id="rna368">
    <property type="protein sequence ID" value="RHN76969.1"/>
    <property type="gene ID" value="gene368"/>
</dbReference>
<evidence type="ECO:0000256" key="1">
    <source>
        <dbReference type="ARBA" id="ARBA00009102"/>
    </source>
</evidence>
<evidence type="ECO:0000313" key="8">
    <source>
        <dbReference type="Proteomes" id="UP000002051"/>
    </source>
</evidence>
<dbReference type="EMBL" id="CM001217">
    <property type="protein sequence ID" value="KEH39855.1"/>
    <property type="molecule type" value="Genomic_DNA"/>
</dbReference>
<evidence type="ECO:0000313" key="5">
    <source>
        <dbReference type="EMBL" id="KEH39855.1"/>
    </source>
</evidence>
<sequence>MAEKKVIVVVESTAAMGPHWDTLQVDYLNKIVKSLCGNEPAVSNAQFALVTYHTHGIYSPVLVQRSGWTRDPEVFLDWLSSISFSGGGLNDTAVAEGLAEALMMFSPSQSESPNQKNVDMPMHCILVAASNPYPLKRPIYVPKKNESIDSESGNQFYDAEDVAKAFPQFSISLSVICPRNLPKIKAIYNAGAVNPPVDAKPPLVLISEGFREARTALSPSGTTNLPSNQIHVKVDDVSVAPVTGAPPSSLPSVNGSIANRQPIPNVSVTPATVKAEPVPVKVEPLPVKVERVVKIERGTTSSGPPVITSSGYLTASTQVGQQSSLDLLMSATSQPSANIQGAVSMGQQVPRMIPTPGMPQQVQSGMQPLVNNAAATNMPLSQQTTSAQPPKYIKAWEGTLTGLRQGQPVFISKLEGYRSFSASETLTADWPAGMQIGRLISQDHMNNKQYIGKADFLVFRAMNQHGFLGQLKEKKQCAVIQLPSQTLLMSVSDKPCRLIGMIFPKEMVVTKPPLSSQQQLQQQQMQQQHQQMQSQQQQQLSHMQQQQQLSQHQQLPQQQQMVGAGRGQNYVQDPGRSQTVSQGQVSSQGATNSGRGNFMS</sequence>
<dbReference type="EMBL" id="PSQE01000001">
    <property type="protein sequence ID" value="RHN76969.1"/>
    <property type="molecule type" value="Genomic_DNA"/>
</dbReference>
<dbReference type="GO" id="GO:0016592">
    <property type="term" value="C:mediator complex"/>
    <property type="evidence" value="ECO:0000318"/>
    <property type="project" value="GO_Central"/>
</dbReference>
<dbReference type="GO" id="GO:0005667">
    <property type="term" value="C:transcription regulator complex"/>
    <property type="evidence" value="ECO:0000318"/>
    <property type="project" value="GO_Central"/>
</dbReference>
<feature type="compositionally biased region" description="Low complexity" evidence="3">
    <location>
        <begin position="513"/>
        <end position="560"/>
    </location>
</feature>
<dbReference type="SUPFAM" id="SSF53300">
    <property type="entry name" value="vWA-like"/>
    <property type="match status" value="1"/>
</dbReference>